<dbReference type="SUPFAM" id="SSF53448">
    <property type="entry name" value="Nucleotide-diphospho-sugar transferases"/>
    <property type="match status" value="1"/>
</dbReference>
<dbReference type="Proteomes" id="UP000717328">
    <property type="component" value="Unassembled WGS sequence"/>
</dbReference>
<dbReference type="InterPro" id="IPR029044">
    <property type="entry name" value="Nucleotide-diphossugar_trans"/>
</dbReference>
<reference evidence="2" key="2">
    <citation type="submission" date="2021-10" db="EMBL/GenBank/DDBJ databases">
        <title>Phylogenomics reveals ancestral predisposition of the termite-cultivated fungus Termitomyces towards a domesticated lifestyle.</title>
        <authorList>
            <person name="Auxier B."/>
            <person name="Grum-Grzhimaylo A."/>
            <person name="Cardenas M.E."/>
            <person name="Lodge J.D."/>
            <person name="Laessoe T."/>
            <person name="Pedersen O."/>
            <person name="Smith M.E."/>
            <person name="Kuyper T.W."/>
            <person name="Franco-Molano E.A."/>
            <person name="Baroni T.J."/>
            <person name="Aanen D.K."/>
        </authorList>
    </citation>
    <scope>NUCLEOTIDE SEQUENCE</scope>
    <source>
        <strain evidence="2">D49</strain>
    </source>
</reference>
<organism evidence="2 3">
    <name type="scientific">Sphagnurus paluster</name>
    <dbReference type="NCBI Taxonomy" id="117069"/>
    <lineage>
        <taxon>Eukaryota</taxon>
        <taxon>Fungi</taxon>
        <taxon>Dikarya</taxon>
        <taxon>Basidiomycota</taxon>
        <taxon>Agaricomycotina</taxon>
        <taxon>Agaricomycetes</taxon>
        <taxon>Agaricomycetidae</taxon>
        <taxon>Agaricales</taxon>
        <taxon>Tricholomatineae</taxon>
        <taxon>Lyophyllaceae</taxon>
        <taxon>Sphagnurus</taxon>
    </lineage>
</organism>
<evidence type="ECO:0008006" key="4">
    <source>
        <dbReference type="Google" id="ProtNLM"/>
    </source>
</evidence>
<dbReference type="AlphaFoldDB" id="A0A9P7G2P1"/>
<feature type="transmembrane region" description="Helical" evidence="1">
    <location>
        <begin position="25"/>
        <end position="44"/>
    </location>
</feature>
<dbReference type="InterPro" id="IPR050587">
    <property type="entry name" value="GNT1/Glycosyltrans_8"/>
</dbReference>
<keyword evidence="1" id="KW-0472">Membrane</keyword>
<dbReference type="GO" id="GO:0016757">
    <property type="term" value="F:glycosyltransferase activity"/>
    <property type="evidence" value="ECO:0007669"/>
    <property type="project" value="InterPro"/>
</dbReference>
<dbReference type="PANTHER" id="PTHR11183">
    <property type="entry name" value="GLYCOGENIN SUBFAMILY MEMBER"/>
    <property type="match status" value="1"/>
</dbReference>
<evidence type="ECO:0000313" key="3">
    <source>
        <dbReference type="Proteomes" id="UP000717328"/>
    </source>
</evidence>
<dbReference type="OrthoDB" id="2014201at2759"/>
<proteinExistence type="predicted"/>
<gene>
    <name evidence="2" type="ORF">H0H81_000055</name>
</gene>
<sequence>MPSFWRNTYSPLPTNHVQGQQRRRISPGLAILTIAACTVLLWAGRQFLASKKYSPLTDYQELNAPSLLGGPSAPREQRAVVSTLYSDSYAIGVAVLGHSVRHANVTARLVLPYLEGRVSDEALCVVRAVGWEPLAVPFIPPPHNGEGIYYRFYDQYTKLNIWGLDAHGITQAVYLDADTLAMQNFDELFELPFTFAAVPDIYGDARGFTVDFNAGVLVLRPAARVLAAMKAALEVAKYPLAQAEQSFLNLFFGASTLRLPYAYNANLAIKRSAPAMWAGMRDEIRIVHYTLTKPFIDDHAEQGTPRVLDEGHLRQVLEQAATAEGGLFAEEVGWWSDAYDRMMSEARTKIKDCQYSHGAWR</sequence>
<evidence type="ECO:0000256" key="1">
    <source>
        <dbReference type="SAM" id="Phobius"/>
    </source>
</evidence>
<protein>
    <recommendedName>
        <fullName evidence="4">Glycosyltransferase family 8 protein</fullName>
    </recommendedName>
</protein>
<name>A0A9P7G2P1_9AGAR</name>
<dbReference type="Gene3D" id="3.90.550.10">
    <property type="entry name" value="Spore Coat Polysaccharide Biosynthesis Protein SpsA, Chain A"/>
    <property type="match status" value="1"/>
</dbReference>
<keyword evidence="1" id="KW-1133">Transmembrane helix</keyword>
<accession>A0A9P7G2P1</accession>
<dbReference type="InterPro" id="IPR002495">
    <property type="entry name" value="Glyco_trans_8"/>
</dbReference>
<dbReference type="Pfam" id="PF01501">
    <property type="entry name" value="Glyco_transf_8"/>
    <property type="match status" value="1"/>
</dbReference>
<dbReference type="EMBL" id="JABCKI010005714">
    <property type="protein sequence ID" value="KAG5639775.1"/>
    <property type="molecule type" value="Genomic_DNA"/>
</dbReference>
<evidence type="ECO:0000313" key="2">
    <source>
        <dbReference type="EMBL" id="KAG5639775.1"/>
    </source>
</evidence>
<comment type="caution">
    <text evidence="2">The sequence shown here is derived from an EMBL/GenBank/DDBJ whole genome shotgun (WGS) entry which is preliminary data.</text>
</comment>
<keyword evidence="1" id="KW-0812">Transmembrane</keyword>
<keyword evidence="3" id="KW-1185">Reference proteome</keyword>
<reference evidence="2" key="1">
    <citation type="submission" date="2021-02" db="EMBL/GenBank/DDBJ databases">
        <authorList>
            <person name="Nieuwenhuis M."/>
            <person name="Van De Peppel L.J.J."/>
        </authorList>
    </citation>
    <scope>NUCLEOTIDE SEQUENCE</scope>
    <source>
        <strain evidence="2">D49</strain>
    </source>
</reference>